<dbReference type="Proteomes" id="UP000694680">
    <property type="component" value="Chromosome 17"/>
</dbReference>
<evidence type="ECO:0000256" key="3">
    <source>
        <dbReference type="ARBA" id="ARBA00022989"/>
    </source>
</evidence>
<feature type="transmembrane region" description="Helical" evidence="9">
    <location>
        <begin position="56"/>
        <end position="76"/>
    </location>
</feature>
<evidence type="ECO:0000313" key="11">
    <source>
        <dbReference type="Ensembl" id="ENSGWIP00000053957.1"/>
    </source>
</evidence>
<feature type="transmembrane region" description="Helical" evidence="9">
    <location>
        <begin position="96"/>
        <end position="119"/>
    </location>
</feature>
<dbReference type="Gene3D" id="1.20.1070.10">
    <property type="entry name" value="Rhodopsin 7-helix transmembrane proteins"/>
    <property type="match status" value="1"/>
</dbReference>
<feature type="transmembrane region" description="Helical" evidence="9">
    <location>
        <begin position="265"/>
        <end position="282"/>
    </location>
</feature>
<dbReference type="Pfam" id="PF00001">
    <property type="entry name" value="7tm_1"/>
    <property type="match status" value="1"/>
</dbReference>
<dbReference type="GO" id="GO:0035025">
    <property type="term" value="P:positive regulation of Rho protein signal transduction"/>
    <property type="evidence" value="ECO:0007669"/>
    <property type="project" value="TreeGrafter"/>
</dbReference>
<gene>
    <name evidence="11" type="primary">gpr35b</name>
</gene>
<keyword evidence="5 9" id="KW-0472">Membrane</keyword>
<evidence type="ECO:0000256" key="4">
    <source>
        <dbReference type="ARBA" id="ARBA00023040"/>
    </source>
</evidence>
<evidence type="ECO:0000256" key="7">
    <source>
        <dbReference type="ARBA" id="ARBA00023180"/>
    </source>
</evidence>
<organism evidence="11 12">
    <name type="scientific">Gouania willdenowi</name>
    <name type="common">Blunt-snouted clingfish</name>
    <name type="synonym">Lepadogaster willdenowi</name>
    <dbReference type="NCBI Taxonomy" id="441366"/>
    <lineage>
        <taxon>Eukaryota</taxon>
        <taxon>Metazoa</taxon>
        <taxon>Chordata</taxon>
        <taxon>Craniata</taxon>
        <taxon>Vertebrata</taxon>
        <taxon>Euteleostomi</taxon>
        <taxon>Actinopterygii</taxon>
        <taxon>Neopterygii</taxon>
        <taxon>Teleostei</taxon>
        <taxon>Neoteleostei</taxon>
        <taxon>Acanthomorphata</taxon>
        <taxon>Ovalentaria</taxon>
        <taxon>Blenniimorphae</taxon>
        <taxon>Blenniiformes</taxon>
        <taxon>Gobiesocoidei</taxon>
        <taxon>Gobiesocidae</taxon>
        <taxon>Gobiesocinae</taxon>
        <taxon>Gouania</taxon>
    </lineage>
</organism>
<evidence type="ECO:0000256" key="9">
    <source>
        <dbReference type="SAM" id="Phobius"/>
    </source>
</evidence>
<accession>A0A8C5I3U6</accession>
<dbReference type="PRINTS" id="PR00237">
    <property type="entry name" value="GPCRRHODOPSN"/>
</dbReference>
<evidence type="ECO:0000259" key="10">
    <source>
        <dbReference type="PROSITE" id="PS50262"/>
    </source>
</evidence>
<feature type="transmembrane region" description="Helical" evidence="9">
    <location>
        <begin position="131"/>
        <end position="152"/>
    </location>
</feature>
<keyword evidence="3 9" id="KW-1133">Transmembrane helix</keyword>
<keyword evidence="6" id="KW-0675">Receptor</keyword>
<keyword evidence="4" id="KW-0297">G-protein coupled receptor</keyword>
<dbReference type="GO" id="GO:0004930">
    <property type="term" value="F:G protein-coupled receptor activity"/>
    <property type="evidence" value="ECO:0007669"/>
    <property type="project" value="UniProtKB-KW"/>
</dbReference>
<dbReference type="AlphaFoldDB" id="A0A8C5I3U6"/>
<dbReference type="InterPro" id="IPR017452">
    <property type="entry name" value="GPCR_Rhodpsn_7TM"/>
</dbReference>
<reference evidence="11" key="3">
    <citation type="submission" date="2025-09" db="UniProtKB">
        <authorList>
            <consortium name="Ensembl"/>
        </authorList>
    </citation>
    <scope>IDENTIFICATION</scope>
</reference>
<evidence type="ECO:0000256" key="8">
    <source>
        <dbReference type="ARBA" id="ARBA00023224"/>
    </source>
</evidence>
<feature type="transmembrane region" description="Helical" evidence="9">
    <location>
        <begin position="176"/>
        <end position="203"/>
    </location>
</feature>
<name>A0A8C5I3U6_GOUWI</name>
<evidence type="ECO:0000256" key="2">
    <source>
        <dbReference type="ARBA" id="ARBA00022692"/>
    </source>
</evidence>
<feature type="domain" description="G-protein coupled receptors family 1 profile" evidence="10">
    <location>
        <begin position="35"/>
        <end position="278"/>
    </location>
</feature>
<evidence type="ECO:0000256" key="5">
    <source>
        <dbReference type="ARBA" id="ARBA00023136"/>
    </source>
</evidence>
<keyword evidence="8" id="KW-0807">Transducer</keyword>
<dbReference type="Ensembl" id="ENSGWIT00000058167.1">
    <property type="protein sequence ID" value="ENSGWIP00000053957.1"/>
    <property type="gene ID" value="ENSGWIG00000025874.1"/>
</dbReference>
<dbReference type="GO" id="GO:0005886">
    <property type="term" value="C:plasma membrane"/>
    <property type="evidence" value="ECO:0007669"/>
    <property type="project" value="TreeGrafter"/>
</dbReference>
<dbReference type="InterPro" id="IPR000276">
    <property type="entry name" value="GPCR_Rhodpsn"/>
</dbReference>
<dbReference type="OrthoDB" id="6086428at2759"/>
<sequence length="287" mass="33043">MDLQITNCSTNHTKCTVDVLQGVAYSFVFLLGFLVNAAALHAFLSKRNMWTNTHIYMLNLVVADTALIVFLPFRIYDAFFCLPKTLLCSVLISMHFINMYASIWTTAVISVHRFLLIRFPIQARAWRRKKTTAVVVSLVCWGLLVALCVIYHDENHPDKLWTCYERVEDKPLTKHFVAILIVLGFLVPLLILVLCFSQIVRILRKAPNRDEMKRVISIITANMVVFVLCFTPVHVGFLVNHFNEYLPNWKCAHPPAHVNFLVSEWIASTNCCFDSISYYFLLKSSYK</sequence>
<dbReference type="PANTHER" id="PTHR24232">
    <property type="entry name" value="G-PROTEIN COUPLED RECEPTOR"/>
    <property type="match status" value="1"/>
</dbReference>
<reference evidence="11" key="1">
    <citation type="submission" date="2020-06" db="EMBL/GenBank/DDBJ databases">
        <authorList>
            <consortium name="Wellcome Sanger Institute Data Sharing"/>
        </authorList>
    </citation>
    <scope>NUCLEOTIDE SEQUENCE [LARGE SCALE GENOMIC DNA]</scope>
</reference>
<comment type="subcellular location">
    <subcellularLocation>
        <location evidence="1">Membrane</location>
        <topology evidence="1">Multi-pass membrane protein</topology>
    </subcellularLocation>
</comment>
<evidence type="ECO:0000256" key="6">
    <source>
        <dbReference type="ARBA" id="ARBA00023170"/>
    </source>
</evidence>
<keyword evidence="7" id="KW-0325">Glycoprotein</keyword>
<dbReference type="PANTHER" id="PTHR24232:SF101">
    <property type="entry name" value="G-PROTEIN COUPLED RECEPTOR 35-LIKE"/>
    <property type="match status" value="1"/>
</dbReference>
<keyword evidence="12" id="KW-1185">Reference proteome</keyword>
<evidence type="ECO:0000256" key="1">
    <source>
        <dbReference type="ARBA" id="ARBA00004141"/>
    </source>
</evidence>
<proteinExistence type="predicted"/>
<feature type="transmembrane region" description="Helical" evidence="9">
    <location>
        <begin position="23"/>
        <end position="44"/>
    </location>
</feature>
<protein>
    <submittedName>
        <fullName evidence="11">Lysophosphatidic acid receptor 4-like</fullName>
    </submittedName>
</protein>
<dbReference type="SUPFAM" id="SSF81321">
    <property type="entry name" value="Family A G protein-coupled receptor-like"/>
    <property type="match status" value="1"/>
</dbReference>
<keyword evidence="2 9" id="KW-0812">Transmembrane</keyword>
<dbReference type="PROSITE" id="PS50262">
    <property type="entry name" value="G_PROTEIN_RECEP_F1_2"/>
    <property type="match status" value="1"/>
</dbReference>
<dbReference type="GO" id="GO:0007200">
    <property type="term" value="P:phospholipase C-activating G protein-coupled receptor signaling pathway"/>
    <property type="evidence" value="ECO:0007669"/>
    <property type="project" value="TreeGrafter"/>
</dbReference>
<feature type="transmembrane region" description="Helical" evidence="9">
    <location>
        <begin position="215"/>
        <end position="239"/>
    </location>
</feature>
<reference evidence="11" key="2">
    <citation type="submission" date="2025-08" db="UniProtKB">
        <authorList>
            <consortium name="Ensembl"/>
        </authorList>
    </citation>
    <scope>IDENTIFICATION</scope>
</reference>
<evidence type="ECO:0000313" key="12">
    <source>
        <dbReference type="Proteomes" id="UP000694680"/>
    </source>
</evidence>